<evidence type="ECO:0000256" key="3">
    <source>
        <dbReference type="ARBA" id="ARBA00022679"/>
    </source>
</evidence>
<feature type="transmembrane region" description="Helical" evidence="7">
    <location>
        <begin position="127"/>
        <end position="145"/>
    </location>
</feature>
<keyword evidence="4 7" id="KW-0812">Transmembrane</keyword>
<keyword evidence="5 7" id="KW-1133">Transmembrane helix</keyword>
<dbReference type="eggNOG" id="COG0682">
    <property type="taxonomic scope" value="Bacteria"/>
</dbReference>
<dbReference type="EMBL" id="CP003379">
    <property type="protein sequence ID" value="AFL88185.1"/>
    <property type="molecule type" value="Genomic_DNA"/>
</dbReference>
<evidence type="ECO:0000256" key="4">
    <source>
        <dbReference type="ARBA" id="ARBA00022692"/>
    </source>
</evidence>
<protein>
    <submittedName>
        <fullName evidence="8">Prolipoprotein diacylglyceryltransferase</fullName>
    </submittedName>
</protein>
<evidence type="ECO:0000256" key="2">
    <source>
        <dbReference type="ARBA" id="ARBA00022475"/>
    </source>
</evidence>
<keyword evidence="3 8" id="KW-0808">Transferase</keyword>
<keyword evidence="2" id="KW-1003">Cell membrane</keyword>
<dbReference type="HOGENOM" id="CLU_013386_1_2_0"/>
<evidence type="ECO:0000256" key="7">
    <source>
        <dbReference type="SAM" id="Phobius"/>
    </source>
</evidence>
<dbReference type="InterPro" id="IPR001640">
    <property type="entry name" value="Lgt"/>
</dbReference>
<evidence type="ECO:0000256" key="6">
    <source>
        <dbReference type="ARBA" id="ARBA00023136"/>
    </source>
</evidence>
<keyword evidence="9" id="KW-1185">Reference proteome</keyword>
<feature type="transmembrane region" description="Helical" evidence="7">
    <location>
        <begin position="186"/>
        <end position="203"/>
    </location>
</feature>
<dbReference type="STRING" id="926566.Terro_1895"/>
<gene>
    <name evidence="8" type="ordered locus">Terro_1895</name>
</gene>
<evidence type="ECO:0000256" key="1">
    <source>
        <dbReference type="ARBA" id="ARBA00007150"/>
    </source>
</evidence>
<keyword evidence="6 7" id="KW-0472">Membrane</keyword>
<sequence>MFPYLHIGSLTLGTFGILMWFAAVTAAYVLHRSFLRAGVSADAIVVVSTVMIAGVVGAKLWHELQHPFQLRMAMQEVILPGWSQPLEVLTRFFHWFQAGFAWFGGLLFGIGALMWQGRTHKTGAVRMLDLAAPAAAIGYGVGRIGCLTSGDGDYGVATTLPWGIHIHDDALDPPQPNPPGLLVHPTPIYELLFSLALGWYLWVRGRKGDLPIGQLTGEYLVLSGVGRFLVELLRRNERLYLGMSNAQVASLGTIVVGAIVIAISRSRRSAVVEQTA</sequence>
<dbReference type="Proteomes" id="UP000006056">
    <property type="component" value="Chromosome"/>
</dbReference>
<proteinExistence type="inferred from homology"/>
<accession>I3ZG17</accession>
<reference evidence="8 9" key="1">
    <citation type="submission" date="2012-06" db="EMBL/GenBank/DDBJ databases">
        <title>Complete genome of Terriglobus roseus DSM 18391.</title>
        <authorList>
            <consortium name="US DOE Joint Genome Institute (JGI-PGF)"/>
            <person name="Lucas S."/>
            <person name="Copeland A."/>
            <person name="Lapidus A."/>
            <person name="Glavina del Rio T."/>
            <person name="Dalin E."/>
            <person name="Tice H."/>
            <person name="Bruce D."/>
            <person name="Goodwin L."/>
            <person name="Pitluck S."/>
            <person name="Peters L."/>
            <person name="Mikhailova N."/>
            <person name="Munk A.C.C."/>
            <person name="Kyrpides N."/>
            <person name="Mavromatis K."/>
            <person name="Ivanova N."/>
            <person name="Brettin T."/>
            <person name="Detter J.C."/>
            <person name="Han C."/>
            <person name="Larimer F."/>
            <person name="Land M."/>
            <person name="Hauser L."/>
            <person name="Markowitz V."/>
            <person name="Cheng J.-F."/>
            <person name="Hugenholtz P."/>
            <person name="Woyke T."/>
            <person name="Wu D."/>
            <person name="Brambilla E."/>
            <person name="Klenk H.-P."/>
            <person name="Eisen J.A."/>
        </authorList>
    </citation>
    <scope>NUCLEOTIDE SEQUENCE [LARGE SCALE GENOMIC DNA]</scope>
    <source>
        <strain evidence="9">DSM 18391 / NRRL B-41598 / KBS 63</strain>
    </source>
</reference>
<feature type="transmembrane region" description="Helical" evidence="7">
    <location>
        <begin position="43"/>
        <end position="62"/>
    </location>
</feature>
<evidence type="ECO:0000313" key="8">
    <source>
        <dbReference type="EMBL" id="AFL88185.1"/>
    </source>
</evidence>
<dbReference type="Pfam" id="PF01790">
    <property type="entry name" value="LGT"/>
    <property type="match status" value="1"/>
</dbReference>
<dbReference type="RefSeq" id="WP_014785754.1">
    <property type="nucleotide sequence ID" value="NC_018014.1"/>
</dbReference>
<dbReference type="OrthoDB" id="871140at2"/>
<dbReference type="PANTHER" id="PTHR30589">
    <property type="entry name" value="PROLIPOPROTEIN DIACYLGLYCERYL TRANSFERASE"/>
    <property type="match status" value="1"/>
</dbReference>
<dbReference type="PANTHER" id="PTHR30589:SF0">
    <property type="entry name" value="PHOSPHATIDYLGLYCEROL--PROLIPOPROTEIN DIACYLGLYCERYL TRANSFERASE"/>
    <property type="match status" value="1"/>
</dbReference>
<dbReference type="GO" id="GO:0008961">
    <property type="term" value="F:phosphatidylglycerol-prolipoprotein diacylglyceryl transferase activity"/>
    <property type="evidence" value="ECO:0007669"/>
    <property type="project" value="InterPro"/>
</dbReference>
<keyword evidence="8" id="KW-0449">Lipoprotein</keyword>
<feature type="transmembrane region" description="Helical" evidence="7">
    <location>
        <begin position="12"/>
        <end position="31"/>
    </location>
</feature>
<dbReference type="GO" id="GO:0042158">
    <property type="term" value="P:lipoprotein biosynthetic process"/>
    <property type="evidence" value="ECO:0007669"/>
    <property type="project" value="InterPro"/>
</dbReference>
<dbReference type="AlphaFoldDB" id="I3ZG17"/>
<evidence type="ECO:0000313" key="9">
    <source>
        <dbReference type="Proteomes" id="UP000006056"/>
    </source>
</evidence>
<feature type="transmembrane region" description="Helical" evidence="7">
    <location>
        <begin position="92"/>
        <end position="115"/>
    </location>
</feature>
<name>I3ZG17_TERRK</name>
<feature type="transmembrane region" description="Helical" evidence="7">
    <location>
        <begin position="239"/>
        <end position="263"/>
    </location>
</feature>
<evidence type="ECO:0000256" key="5">
    <source>
        <dbReference type="ARBA" id="ARBA00022989"/>
    </source>
</evidence>
<dbReference type="GO" id="GO:0005886">
    <property type="term" value="C:plasma membrane"/>
    <property type="evidence" value="ECO:0007669"/>
    <property type="project" value="InterPro"/>
</dbReference>
<organism evidence="8 9">
    <name type="scientific">Terriglobus roseus (strain DSM 18391 / NRRL B-41598 / KBS 63)</name>
    <dbReference type="NCBI Taxonomy" id="926566"/>
    <lineage>
        <taxon>Bacteria</taxon>
        <taxon>Pseudomonadati</taxon>
        <taxon>Acidobacteriota</taxon>
        <taxon>Terriglobia</taxon>
        <taxon>Terriglobales</taxon>
        <taxon>Acidobacteriaceae</taxon>
        <taxon>Terriglobus</taxon>
    </lineage>
</organism>
<comment type="similarity">
    <text evidence="1">Belongs to the Lgt family.</text>
</comment>
<dbReference type="KEGG" id="trs:Terro_1895"/>